<gene>
    <name evidence="1" type="ORF">BZZ03_00535</name>
</gene>
<accession>A0A252CF71</accession>
<evidence type="ECO:0000313" key="1">
    <source>
        <dbReference type="EMBL" id="OUK05237.1"/>
    </source>
</evidence>
<dbReference type="RefSeq" id="WP_086582005.1">
    <property type="nucleotide sequence ID" value="NZ_MUIZ01000001.1"/>
</dbReference>
<protein>
    <submittedName>
        <fullName evidence="1">Uncharacterized protein</fullName>
    </submittedName>
</protein>
<dbReference type="EMBL" id="MUIZ01000001">
    <property type="protein sequence ID" value="OUK05237.1"/>
    <property type="molecule type" value="Genomic_DNA"/>
</dbReference>
<reference evidence="1 2" key="1">
    <citation type="submission" date="2017-02" db="EMBL/GenBank/DDBJ databases">
        <authorList>
            <person name="Peterson S.W."/>
        </authorList>
    </citation>
    <scope>NUCLEOTIDE SEQUENCE [LARGE SCALE GENOMIC DNA]</scope>
    <source>
        <strain evidence="1">159469</strain>
    </source>
</reference>
<sequence length="91" mass="10928">MDVIDLSKKKLEKKYSGRFKVTIKTIESKNSIFVQYLIEVEETFTDGEWQRRRSRSKYYHGSDPKKEAQRIIDQIKNEEKLITNTESYYAE</sequence>
<name>A0A252CF71_9LACT</name>
<proteinExistence type="predicted"/>
<organism evidence="1 2">
    <name type="scientific">Lactococcus petauri</name>
    <dbReference type="NCBI Taxonomy" id="1940789"/>
    <lineage>
        <taxon>Bacteria</taxon>
        <taxon>Bacillati</taxon>
        <taxon>Bacillota</taxon>
        <taxon>Bacilli</taxon>
        <taxon>Lactobacillales</taxon>
        <taxon>Streptococcaceae</taxon>
        <taxon>Lactococcus</taxon>
    </lineage>
</organism>
<dbReference type="AlphaFoldDB" id="A0A252CF71"/>
<dbReference type="Proteomes" id="UP000194606">
    <property type="component" value="Unassembled WGS sequence"/>
</dbReference>
<comment type="caution">
    <text evidence="1">The sequence shown here is derived from an EMBL/GenBank/DDBJ whole genome shotgun (WGS) entry which is preliminary data.</text>
</comment>
<evidence type="ECO:0000313" key="2">
    <source>
        <dbReference type="Proteomes" id="UP000194606"/>
    </source>
</evidence>